<protein>
    <recommendedName>
        <fullName evidence="2">DUF3533 domain-containing protein</fullName>
    </recommendedName>
</protein>
<organism evidence="3 4">
    <name type="scientific">Cucurbitaria berberidis CBS 394.84</name>
    <dbReference type="NCBI Taxonomy" id="1168544"/>
    <lineage>
        <taxon>Eukaryota</taxon>
        <taxon>Fungi</taxon>
        <taxon>Dikarya</taxon>
        <taxon>Ascomycota</taxon>
        <taxon>Pezizomycotina</taxon>
        <taxon>Dothideomycetes</taxon>
        <taxon>Pleosporomycetidae</taxon>
        <taxon>Pleosporales</taxon>
        <taxon>Pleosporineae</taxon>
        <taxon>Cucurbitariaceae</taxon>
        <taxon>Cucurbitaria</taxon>
    </lineage>
</organism>
<dbReference type="Proteomes" id="UP000800039">
    <property type="component" value="Unassembled WGS sequence"/>
</dbReference>
<keyword evidence="1" id="KW-0732">Signal</keyword>
<dbReference type="PANTHER" id="PTHR34814">
    <property type="entry name" value="NITROSOGUANIDINE RESISTANCE PROTEIN SNG1"/>
    <property type="match status" value="1"/>
</dbReference>
<proteinExistence type="predicted"/>
<dbReference type="GO" id="GO:0016020">
    <property type="term" value="C:membrane"/>
    <property type="evidence" value="ECO:0007669"/>
    <property type="project" value="TreeGrafter"/>
</dbReference>
<dbReference type="Pfam" id="PF12051">
    <property type="entry name" value="DUF3533"/>
    <property type="match status" value="1"/>
</dbReference>
<comment type="caution">
    <text evidence="3">The sequence shown here is derived from an EMBL/GenBank/DDBJ whole genome shotgun (WGS) entry which is preliminary data.</text>
</comment>
<dbReference type="EMBL" id="ML976616">
    <property type="protein sequence ID" value="KAF1846842.1"/>
    <property type="molecule type" value="Genomic_DNA"/>
</dbReference>
<evidence type="ECO:0000313" key="4">
    <source>
        <dbReference type="Proteomes" id="UP000800039"/>
    </source>
</evidence>
<feature type="chain" id="PRO_5040455720" description="DUF3533 domain-containing protein" evidence="1">
    <location>
        <begin position="23"/>
        <end position="151"/>
    </location>
</feature>
<name>A0A9P4GJM2_9PLEO</name>
<accession>A0A9P4GJM2</accession>
<reference evidence="3" key="1">
    <citation type="submission" date="2020-01" db="EMBL/GenBank/DDBJ databases">
        <authorList>
            <consortium name="DOE Joint Genome Institute"/>
            <person name="Haridas S."/>
            <person name="Albert R."/>
            <person name="Binder M."/>
            <person name="Bloem J."/>
            <person name="Labutti K."/>
            <person name="Salamov A."/>
            <person name="Andreopoulos B."/>
            <person name="Baker S.E."/>
            <person name="Barry K."/>
            <person name="Bills G."/>
            <person name="Bluhm B.H."/>
            <person name="Cannon C."/>
            <person name="Castanera R."/>
            <person name="Culley D.E."/>
            <person name="Daum C."/>
            <person name="Ezra D."/>
            <person name="Gonzalez J.B."/>
            <person name="Henrissat B."/>
            <person name="Kuo A."/>
            <person name="Liang C."/>
            <person name="Lipzen A."/>
            <person name="Lutzoni F."/>
            <person name="Magnuson J."/>
            <person name="Mondo S."/>
            <person name="Nolan M."/>
            <person name="Ohm R."/>
            <person name="Pangilinan J."/>
            <person name="Park H.-J."/>
            <person name="Ramirez L."/>
            <person name="Alfaro M."/>
            <person name="Sun H."/>
            <person name="Tritt A."/>
            <person name="Yoshinaga Y."/>
            <person name="Zwiers L.-H."/>
            <person name="Turgeon B.G."/>
            <person name="Goodwin S.B."/>
            <person name="Spatafora J.W."/>
            <person name="Crous P.W."/>
            <person name="Grigoriev I.V."/>
        </authorList>
    </citation>
    <scope>NUCLEOTIDE SEQUENCE</scope>
    <source>
        <strain evidence="3">CBS 394.84</strain>
    </source>
</reference>
<dbReference type="GeneID" id="63843932"/>
<keyword evidence="4" id="KW-1185">Reference proteome</keyword>
<sequence length="151" mass="16955">MPFVVLLWVMLNIASTLSPLEAQAGFYHWMVALPSHEAYSVLMTIWSAGAHNRLYRALPVLFPWWPVANVTTSITHIRACHLAYKLDQEERAGLDVETGLTPGEGAKEDPAPLQNTLTTATTRTWLERERTVEDVALERRQVYGPSIPPFA</sequence>
<gene>
    <name evidence="3" type="ORF">K460DRAFT_132011</name>
</gene>
<dbReference type="InterPro" id="IPR022703">
    <property type="entry name" value="DUF3533"/>
</dbReference>
<evidence type="ECO:0000313" key="3">
    <source>
        <dbReference type="EMBL" id="KAF1846842.1"/>
    </source>
</evidence>
<feature type="domain" description="DUF3533" evidence="2">
    <location>
        <begin position="1"/>
        <end position="69"/>
    </location>
</feature>
<dbReference type="AlphaFoldDB" id="A0A9P4GJM2"/>
<dbReference type="InterPro" id="IPR053001">
    <property type="entry name" value="MNNG_permease-like"/>
</dbReference>
<dbReference type="PANTHER" id="PTHR34814:SF2">
    <property type="entry name" value="DUF3533 DOMAIN-CONTAINING PROTEIN"/>
    <property type="match status" value="1"/>
</dbReference>
<feature type="signal peptide" evidence="1">
    <location>
        <begin position="1"/>
        <end position="22"/>
    </location>
</feature>
<evidence type="ECO:0000256" key="1">
    <source>
        <dbReference type="SAM" id="SignalP"/>
    </source>
</evidence>
<dbReference type="OrthoDB" id="2140105at2759"/>
<dbReference type="RefSeq" id="XP_040789405.1">
    <property type="nucleotide sequence ID" value="XM_040926680.1"/>
</dbReference>
<evidence type="ECO:0000259" key="2">
    <source>
        <dbReference type="Pfam" id="PF12051"/>
    </source>
</evidence>